<evidence type="ECO:0000313" key="4">
    <source>
        <dbReference type="EMBL" id="MDW0111668.1"/>
    </source>
</evidence>
<gene>
    <name evidence="4" type="ORF">QT711_00630</name>
</gene>
<evidence type="ECO:0000256" key="2">
    <source>
        <dbReference type="RuleBase" id="RU003749"/>
    </source>
</evidence>
<organism evidence="4 5">
    <name type="scientific">Sporosarcina saromensis</name>
    <dbReference type="NCBI Taxonomy" id="359365"/>
    <lineage>
        <taxon>Bacteria</taxon>
        <taxon>Bacillati</taxon>
        <taxon>Bacillota</taxon>
        <taxon>Bacilli</taxon>
        <taxon>Bacillales</taxon>
        <taxon>Caryophanaceae</taxon>
        <taxon>Sporosarcina</taxon>
    </lineage>
</organism>
<dbReference type="InterPro" id="IPR036513">
    <property type="entry name" value="STAS_dom_sf"/>
</dbReference>
<keyword evidence="5" id="KW-1185">Reference proteome</keyword>
<dbReference type="Proteomes" id="UP001282284">
    <property type="component" value="Unassembled WGS sequence"/>
</dbReference>
<dbReference type="PANTHER" id="PTHR33495">
    <property type="entry name" value="ANTI-SIGMA FACTOR ANTAGONIST TM_1081-RELATED-RELATED"/>
    <property type="match status" value="1"/>
</dbReference>
<dbReference type="InterPro" id="IPR002645">
    <property type="entry name" value="STAS_dom"/>
</dbReference>
<dbReference type="PROSITE" id="PS50801">
    <property type="entry name" value="STAS"/>
    <property type="match status" value="1"/>
</dbReference>
<comment type="similarity">
    <text evidence="1 2">Belongs to the anti-sigma-factor antagonist family.</text>
</comment>
<dbReference type="NCBIfam" id="TIGR00377">
    <property type="entry name" value="ant_ant_sig"/>
    <property type="match status" value="1"/>
</dbReference>
<protein>
    <recommendedName>
        <fullName evidence="2">Anti-sigma factor antagonist</fullName>
    </recommendedName>
</protein>
<dbReference type="SUPFAM" id="SSF52091">
    <property type="entry name" value="SpoIIaa-like"/>
    <property type="match status" value="1"/>
</dbReference>
<comment type="caution">
    <text evidence="4">The sequence shown here is derived from an EMBL/GenBank/DDBJ whole genome shotgun (WGS) entry which is preliminary data.</text>
</comment>
<dbReference type="EMBL" id="JAUBDI010000001">
    <property type="protein sequence ID" value="MDW0111668.1"/>
    <property type="molecule type" value="Genomic_DNA"/>
</dbReference>
<proteinExistence type="inferred from homology"/>
<sequence>MADIIQIDGFVIVTLMGELDNLEANRIRSTISSSIFTGAIKGIVWDLSNLSFMDSAGIGLILGRMRDLAPYKGETIILNPSSTMEKIFNFSGLGSSIRHGSVDSVLGEIGGVLHEK</sequence>
<dbReference type="PANTHER" id="PTHR33495:SF2">
    <property type="entry name" value="ANTI-SIGMA FACTOR ANTAGONIST TM_1081-RELATED"/>
    <property type="match status" value="1"/>
</dbReference>
<dbReference type="InterPro" id="IPR003658">
    <property type="entry name" value="Anti-sigma_ant"/>
</dbReference>
<dbReference type="Pfam" id="PF01740">
    <property type="entry name" value="STAS"/>
    <property type="match status" value="1"/>
</dbReference>
<evidence type="ECO:0000259" key="3">
    <source>
        <dbReference type="PROSITE" id="PS50801"/>
    </source>
</evidence>
<dbReference type="RefSeq" id="WP_317941558.1">
    <property type="nucleotide sequence ID" value="NZ_JAUBDI010000001.1"/>
</dbReference>
<evidence type="ECO:0000313" key="5">
    <source>
        <dbReference type="Proteomes" id="UP001282284"/>
    </source>
</evidence>
<reference evidence="4 5" key="1">
    <citation type="submission" date="2023-06" db="EMBL/GenBank/DDBJ databases">
        <title>Sporosarcina sp. nov., isolated from Korean traditional fermented seafood 'Jeotgal'.</title>
        <authorList>
            <person name="Yang A.I."/>
            <person name="Shin N.-R."/>
        </authorList>
    </citation>
    <scope>NUCLEOTIDE SEQUENCE [LARGE SCALE GENOMIC DNA]</scope>
    <source>
        <strain evidence="4 5">KCTC13119</strain>
    </source>
</reference>
<name>A0ABU4G5P9_9BACL</name>
<dbReference type="Gene3D" id="3.30.750.24">
    <property type="entry name" value="STAS domain"/>
    <property type="match status" value="1"/>
</dbReference>
<accession>A0ABU4G5P9</accession>
<feature type="domain" description="STAS" evidence="3">
    <location>
        <begin position="1"/>
        <end position="93"/>
    </location>
</feature>
<evidence type="ECO:0000256" key="1">
    <source>
        <dbReference type="ARBA" id="ARBA00009013"/>
    </source>
</evidence>